<dbReference type="AlphaFoldDB" id="A0A9D3UGM8"/>
<sequence length="79" mass="8705">MKVLCWGVEEASGRVVFRCKRLECRPLEKSIEVAGQLNFHGDVMFETDSTGLEDVSLSVAHTTTHQPPHGCVLSTAKFS</sequence>
<comment type="caution">
    <text evidence="1">The sequence shown here is derived from an EMBL/GenBank/DDBJ whole genome shotgun (WGS) entry which is preliminary data.</text>
</comment>
<organism evidence="1 2">
    <name type="scientific">Gossypium stocksii</name>
    <dbReference type="NCBI Taxonomy" id="47602"/>
    <lineage>
        <taxon>Eukaryota</taxon>
        <taxon>Viridiplantae</taxon>
        <taxon>Streptophyta</taxon>
        <taxon>Embryophyta</taxon>
        <taxon>Tracheophyta</taxon>
        <taxon>Spermatophyta</taxon>
        <taxon>Magnoliopsida</taxon>
        <taxon>eudicotyledons</taxon>
        <taxon>Gunneridae</taxon>
        <taxon>Pentapetalae</taxon>
        <taxon>rosids</taxon>
        <taxon>malvids</taxon>
        <taxon>Malvales</taxon>
        <taxon>Malvaceae</taxon>
        <taxon>Malvoideae</taxon>
        <taxon>Gossypium</taxon>
    </lineage>
</organism>
<accession>A0A9D3UGM8</accession>
<keyword evidence="2" id="KW-1185">Reference proteome</keyword>
<dbReference type="EMBL" id="JAIQCV010000012">
    <property type="protein sequence ID" value="KAH1040322.1"/>
    <property type="molecule type" value="Genomic_DNA"/>
</dbReference>
<dbReference type="Proteomes" id="UP000828251">
    <property type="component" value="Unassembled WGS sequence"/>
</dbReference>
<reference evidence="1 2" key="1">
    <citation type="journal article" date="2021" name="Plant Biotechnol. J.">
        <title>Multi-omics assisted identification of the key and species-specific regulatory components of drought-tolerant mechanisms in Gossypium stocksii.</title>
        <authorList>
            <person name="Yu D."/>
            <person name="Ke L."/>
            <person name="Zhang D."/>
            <person name="Wu Y."/>
            <person name="Sun Y."/>
            <person name="Mei J."/>
            <person name="Sun J."/>
            <person name="Sun Y."/>
        </authorList>
    </citation>
    <scope>NUCLEOTIDE SEQUENCE [LARGE SCALE GENOMIC DNA]</scope>
    <source>
        <strain evidence="2">cv. E1</strain>
        <tissue evidence="1">Leaf</tissue>
    </source>
</reference>
<gene>
    <name evidence="1" type="ORF">J1N35_042065</name>
</gene>
<name>A0A9D3UGM8_9ROSI</name>
<evidence type="ECO:0000313" key="1">
    <source>
        <dbReference type="EMBL" id="KAH1040322.1"/>
    </source>
</evidence>
<evidence type="ECO:0000313" key="2">
    <source>
        <dbReference type="Proteomes" id="UP000828251"/>
    </source>
</evidence>
<proteinExistence type="predicted"/>
<protein>
    <submittedName>
        <fullName evidence="1">Uncharacterized protein</fullName>
    </submittedName>
</protein>